<evidence type="ECO:0000313" key="3">
    <source>
        <dbReference type="EMBL" id="PGH23087.1"/>
    </source>
</evidence>
<organism evidence="3 4">
    <name type="scientific">Polytolypa hystricis (strain UAMH7299)</name>
    <dbReference type="NCBI Taxonomy" id="1447883"/>
    <lineage>
        <taxon>Eukaryota</taxon>
        <taxon>Fungi</taxon>
        <taxon>Dikarya</taxon>
        <taxon>Ascomycota</taxon>
        <taxon>Pezizomycotina</taxon>
        <taxon>Eurotiomycetes</taxon>
        <taxon>Eurotiomycetidae</taxon>
        <taxon>Onygenales</taxon>
        <taxon>Onygenales incertae sedis</taxon>
        <taxon>Polytolypa</taxon>
    </lineage>
</organism>
<comment type="caution">
    <text evidence="3">The sequence shown here is derived from an EMBL/GenBank/DDBJ whole genome shotgun (WGS) entry which is preliminary data.</text>
</comment>
<feature type="region of interest" description="Disordered" evidence="1">
    <location>
        <begin position="177"/>
        <end position="214"/>
    </location>
</feature>
<keyword evidence="4" id="KW-1185">Reference proteome</keyword>
<dbReference type="Proteomes" id="UP000224634">
    <property type="component" value="Unassembled WGS sequence"/>
</dbReference>
<protein>
    <submittedName>
        <fullName evidence="3">Uncharacterized protein</fullName>
    </submittedName>
</protein>
<evidence type="ECO:0000256" key="1">
    <source>
        <dbReference type="SAM" id="MobiDB-lite"/>
    </source>
</evidence>
<evidence type="ECO:0000256" key="2">
    <source>
        <dbReference type="SAM" id="SignalP"/>
    </source>
</evidence>
<feature type="compositionally biased region" description="Basic and acidic residues" evidence="1">
    <location>
        <begin position="190"/>
        <end position="200"/>
    </location>
</feature>
<feature type="compositionally biased region" description="Basic residues" evidence="1">
    <location>
        <begin position="201"/>
        <end position="214"/>
    </location>
</feature>
<reference evidence="3 4" key="1">
    <citation type="submission" date="2017-10" db="EMBL/GenBank/DDBJ databases">
        <title>Comparative genomics in systemic dimorphic fungi from Ajellomycetaceae.</title>
        <authorList>
            <person name="Munoz J.F."/>
            <person name="Mcewen J.G."/>
            <person name="Clay O.K."/>
            <person name="Cuomo C.A."/>
        </authorList>
    </citation>
    <scope>NUCLEOTIDE SEQUENCE [LARGE SCALE GENOMIC DNA]</scope>
    <source>
        <strain evidence="3 4">UAMH7299</strain>
    </source>
</reference>
<accession>A0A2B7YR26</accession>
<feature type="compositionally biased region" description="Gly residues" evidence="1">
    <location>
        <begin position="177"/>
        <end position="189"/>
    </location>
</feature>
<name>A0A2B7YR26_POLH7</name>
<proteinExistence type="predicted"/>
<evidence type="ECO:0000313" key="4">
    <source>
        <dbReference type="Proteomes" id="UP000224634"/>
    </source>
</evidence>
<dbReference type="EMBL" id="PDNA01000029">
    <property type="protein sequence ID" value="PGH23087.1"/>
    <property type="molecule type" value="Genomic_DNA"/>
</dbReference>
<gene>
    <name evidence="3" type="ORF">AJ80_02861</name>
</gene>
<feature type="signal peptide" evidence="2">
    <location>
        <begin position="1"/>
        <end position="29"/>
    </location>
</feature>
<feature type="chain" id="PRO_5012021729" evidence="2">
    <location>
        <begin position="30"/>
        <end position="214"/>
    </location>
</feature>
<keyword evidence="2" id="KW-0732">Signal</keyword>
<sequence>MHSKSFKLMCLAATLTAMVVPATPLPVSAQVPESFSMTCPAGRCSEADLEALRKVVEWTANNPDEAKWEVDYEIKENNNGDAKDAGIDAGVDAVARRSDGTDPDPAAVLEFIESLKQPEMQQCLAENNCSEVDLPIISYGFLDRSLRKALLGGFQFLLENLDLSFNFKYDVSYDNRGGNGAVGGIGGNGDGKEKSKDKSKDKKKGKGGKKSKGG</sequence>
<dbReference type="AlphaFoldDB" id="A0A2B7YR26"/>